<evidence type="ECO:0000256" key="1">
    <source>
        <dbReference type="ARBA" id="ARBA00006961"/>
    </source>
</evidence>
<dbReference type="PROSITE" id="PS50902">
    <property type="entry name" value="FLAVODOXIN_LIKE"/>
    <property type="match status" value="1"/>
</dbReference>
<dbReference type="NCBIfam" id="NF002999">
    <property type="entry name" value="PRK03767.1"/>
    <property type="match status" value="1"/>
</dbReference>
<dbReference type="InterPro" id="IPR008254">
    <property type="entry name" value="Flavodoxin/NO_synth"/>
</dbReference>
<dbReference type="EMBL" id="JAGSMN010001099">
    <property type="protein sequence ID" value="MBR7677880.1"/>
    <property type="molecule type" value="Genomic_DNA"/>
</dbReference>
<dbReference type="Gene3D" id="3.40.50.360">
    <property type="match status" value="1"/>
</dbReference>
<keyword evidence="5" id="KW-1185">Reference proteome</keyword>
<dbReference type="InterPro" id="IPR005025">
    <property type="entry name" value="FMN_Rdtase-like_dom"/>
</dbReference>
<dbReference type="AlphaFoldDB" id="A0A8T4J303"/>
<feature type="region of interest" description="Disordered" evidence="2">
    <location>
        <begin position="214"/>
        <end position="243"/>
    </location>
</feature>
<gene>
    <name evidence="4" type="primary">wrbA</name>
    <name evidence="4" type="ORF">KDA82_33830</name>
</gene>
<evidence type="ECO:0000313" key="4">
    <source>
        <dbReference type="EMBL" id="MBR7677880.1"/>
    </source>
</evidence>
<dbReference type="GO" id="GO:0010181">
    <property type="term" value="F:FMN binding"/>
    <property type="evidence" value="ECO:0007669"/>
    <property type="project" value="InterPro"/>
</dbReference>
<dbReference type="NCBIfam" id="TIGR01755">
    <property type="entry name" value="flav_wrbA"/>
    <property type="match status" value="1"/>
</dbReference>
<name>A0A8T4J303_9ACTN</name>
<evidence type="ECO:0000256" key="2">
    <source>
        <dbReference type="SAM" id="MobiDB-lite"/>
    </source>
</evidence>
<comment type="similarity">
    <text evidence="1">Belongs to the WrbA family.</text>
</comment>
<dbReference type="Proteomes" id="UP000675554">
    <property type="component" value="Unassembled WGS sequence"/>
</dbReference>
<feature type="domain" description="Flavodoxin-like" evidence="3">
    <location>
        <begin position="9"/>
        <end position="194"/>
    </location>
</feature>
<comment type="caution">
    <text evidence="4">The sequence shown here is derived from an EMBL/GenBank/DDBJ whole genome shotgun (WGS) entry which is preliminary data.</text>
</comment>
<evidence type="ECO:0000313" key="5">
    <source>
        <dbReference type="Proteomes" id="UP000675554"/>
    </source>
</evidence>
<protein>
    <submittedName>
        <fullName evidence="4">NAD(P)H:quinone oxidoreductase</fullName>
        <ecNumber evidence="4">1.6.5.2</ecNumber>
    </submittedName>
</protein>
<reference evidence="4" key="1">
    <citation type="submission" date="2021-04" db="EMBL/GenBank/DDBJ databases">
        <title>Sequencing of actinobacteria type strains.</title>
        <authorList>
            <person name="Nguyen G.-S."/>
            <person name="Wentzel A."/>
        </authorList>
    </citation>
    <scope>NUCLEOTIDE SEQUENCE</scope>
    <source>
        <strain evidence="4">DSM 42095</strain>
    </source>
</reference>
<dbReference type="PANTHER" id="PTHR30546">
    <property type="entry name" value="FLAVODOXIN-RELATED PROTEIN WRBA-RELATED"/>
    <property type="match status" value="1"/>
</dbReference>
<dbReference type="InterPro" id="IPR029039">
    <property type="entry name" value="Flavoprotein-like_sf"/>
</dbReference>
<dbReference type="GO" id="GO:0016020">
    <property type="term" value="C:membrane"/>
    <property type="evidence" value="ECO:0007669"/>
    <property type="project" value="TreeGrafter"/>
</dbReference>
<accession>A0A8T4J303</accession>
<dbReference type="Pfam" id="PF03358">
    <property type="entry name" value="FMN_red"/>
    <property type="match status" value="1"/>
</dbReference>
<dbReference type="SUPFAM" id="SSF52218">
    <property type="entry name" value="Flavoproteins"/>
    <property type="match status" value="1"/>
</dbReference>
<keyword evidence="4" id="KW-0560">Oxidoreductase</keyword>
<dbReference type="EC" id="1.6.5.2" evidence="4"/>
<proteinExistence type="inferred from homology"/>
<organism evidence="4 5">
    <name type="scientific">Streptomyces daliensis</name>
    <dbReference type="NCBI Taxonomy" id="299421"/>
    <lineage>
        <taxon>Bacteria</taxon>
        <taxon>Bacillati</taxon>
        <taxon>Actinomycetota</taxon>
        <taxon>Actinomycetes</taxon>
        <taxon>Kitasatosporales</taxon>
        <taxon>Streptomycetaceae</taxon>
        <taxon>Streptomyces</taxon>
    </lineage>
</organism>
<dbReference type="PANTHER" id="PTHR30546:SF23">
    <property type="entry name" value="FLAVOPROTEIN-LIKE PROTEIN YCP4-RELATED"/>
    <property type="match status" value="1"/>
</dbReference>
<evidence type="ECO:0000259" key="3">
    <source>
        <dbReference type="PROSITE" id="PS50902"/>
    </source>
</evidence>
<dbReference type="GO" id="GO:0003955">
    <property type="term" value="F:NAD(P)H dehydrogenase (quinone) activity"/>
    <property type="evidence" value="ECO:0007669"/>
    <property type="project" value="UniProtKB-EC"/>
</dbReference>
<dbReference type="InterPro" id="IPR010089">
    <property type="entry name" value="Flavoprotein_WrbA-like"/>
</dbReference>
<sequence length="243" mass="25113">MATPAPAKVAVIYYSSTGTNAALAKEIANTAEQAGAEVRLRRATELAPPAAIESNAAWAANVRATADIPEAAPEDVEWADAVIFGSPTRFGNVTSQLKQFIDQLGGLWAEGKLADKVYSGFTSSATLHGGQESTLLALYNTVHHFGGILVAPGYTAASKFVDGNPYGTSYPLSLGASPGPGALAAVAHQARRAVMAAARIRPLPLTTRHIKEPAGTSAGHHAVAGVPATGPEEERYGYELPAV</sequence>